<evidence type="ECO:0000313" key="11">
    <source>
        <dbReference type="RefSeq" id="XP_070482725.1"/>
    </source>
</evidence>
<dbReference type="InterPro" id="IPR046338">
    <property type="entry name" value="GAIN_dom_sf"/>
</dbReference>
<sequence>MGAKYCGGEFVCPPTSNCVNTNVSYYCECQQGYVTNDGDRTFKSLQKKCIKINPNCSQLGKNKFSRDCEVQGIANSFDLLTNITAHGTTRNKEELAAVLTLYLQSVQSAAYSEAQKQTTEGKRRVETQFMAIETLAIKGGCKGSKETFTLRAGTEVMSIHCTTIAGEDTGGAAAFISYNSIGLIMNNTFISKEHLNTDEELDKFYLNSKVVSGTIGDVKNGSLAAPINFTFQHIQVKNEFERPFCVYWHKTTWFNDGCHVIFCNVTQTVCSCNHLSSFAVLMASSVMKEDPVLTVITHVGLGVSLLCLLLAVLTFLLCQSIQNTSISLHLQLSLCLFLAHLLFLTGIKQTKPKVLCSIIAGLLHYLYLASFTWMLLEGLHLFLTLRNLKVANYTITKRLQKRFLYPFGYGIPVVIVAVSAGLNPHGYGTPRHCWLNLKGGLIWSFIGPVSVIILHHPESLLEHMLLTRSPRVSDSGHLGGNRDCSSNKFSDDAHAVVPKSKFKSH</sequence>
<dbReference type="Gene3D" id="2.60.220.50">
    <property type="match status" value="1"/>
</dbReference>
<evidence type="ECO:0000256" key="5">
    <source>
        <dbReference type="ARBA" id="ARBA00023157"/>
    </source>
</evidence>
<reference evidence="11" key="1">
    <citation type="submission" date="2025-08" db="UniProtKB">
        <authorList>
            <consortium name="RefSeq"/>
        </authorList>
    </citation>
    <scope>IDENTIFICATION</scope>
    <source>
        <tissue evidence="11">Blood</tissue>
    </source>
</reference>
<keyword evidence="4 7" id="KW-0472">Membrane</keyword>
<keyword evidence="5" id="KW-1015">Disulfide bond</keyword>
<keyword evidence="2 7" id="KW-0812">Transmembrane</keyword>
<dbReference type="PROSITE" id="PS50261">
    <property type="entry name" value="G_PROTEIN_RECEP_F2_4"/>
    <property type="match status" value="1"/>
</dbReference>
<dbReference type="Proteomes" id="UP001652662">
    <property type="component" value="Chromosome 6"/>
</dbReference>
<evidence type="ECO:0000256" key="1">
    <source>
        <dbReference type="ARBA" id="ARBA00004141"/>
    </source>
</evidence>
<evidence type="ECO:0000256" key="4">
    <source>
        <dbReference type="ARBA" id="ARBA00023136"/>
    </source>
</evidence>
<gene>
    <name evidence="11" type="primary">LOC103541397</name>
</gene>
<evidence type="ECO:0000259" key="8">
    <source>
        <dbReference type="PROSITE" id="PS50221"/>
    </source>
</evidence>
<dbReference type="InterPro" id="IPR017981">
    <property type="entry name" value="GPCR_2-like_7TM"/>
</dbReference>
<dbReference type="PRINTS" id="PR00249">
    <property type="entry name" value="GPCRSECRETIN"/>
</dbReference>
<evidence type="ECO:0000256" key="2">
    <source>
        <dbReference type="ARBA" id="ARBA00022692"/>
    </source>
</evidence>
<keyword evidence="10" id="KW-1185">Reference proteome</keyword>
<organism evidence="10 11">
    <name type="scientific">Equus przewalskii</name>
    <name type="common">Przewalski's horse</name>
    <name type="synonym">Equus caballus przewalskii</name>
    <dbReference type="NCBI Taxonomy" id="9798"/>
    <lineage>
        <taxon>Eukaryota</taxon>
        <taxon>Metazoa</taxon>
        <taxon>Chordata</taxon>
        <taxon>Craniata</taxon>
        <taxon>Vertebrata</taxon>
        <taxon>Euteleostomi</taxon>
        <taxon>Mammalia</taxon>
        <taxon>Eutheria</taxon>
        <taxon>Laurasiatheria</taxon>
        <taxon>Perissodactyla</taxon>
        <taxon>Equidae</taxon>
        <taxon>Equus</taxon>
    </lineage>
</organism>
<dbReference type="SMART" id="SM00303">
    <property type="entry name" value="GPS"/>
    <property type="match status" value="1"/>
</dbReference>
<dbReference type="InterPro" id="IPR057244">
    <property type="entry name" value="GAIN_B"/>
</dbReference>
<evidence type="ECO:0000256" key="3">
    <source>
        <dbReference type="ARBA" id="ARBA00022989"/>
    </source>
</evidence>
<dbReference type="PANTHER" id="PTHR12011">
    <property type="entry name" value="ADHESION G-PROTEIN COUPLED RECEPTOR"/>
    <property type="match status" value="1"/>
</dbReference>
<feature type="domain" description="GAIN-B" evidence="8">
    <location>
        <begin position="133"/>
        <end position="288"/>
    </location>
</feature>
<name>A0ABM4PZV1_EQUPR</name>
<evidence type="ECO:0000256" key="6">
    <source>
        <dbReference type="ARBA" id="ARBA00023180"/>
    </source>
</evidence>
<dbReference type="PROSITE" id="PS50221">
    <property type="entry name" value="GAIN_B"/>
    <property type="match status" value="1"/>
</dbReference>
<keyword evidence="3 7" id="KW-1133">Transmembrane helix</keyword>
<feature type="transmembrane region" description="Helical" evidence="7">
    <location>
        <begin position="330"/>
        <end position="347"/>
    </location>
</feature>
<accession>A0ABM4PZV1</accession>
<dbReference type="Gene3D" id="1.20.1070.10">
    <property type="entry name" value="Rhodopsin 7-helix transmembrane proteins"/>
    <property type="match status" value="1"/>
</dbReference>
<evidence type="ECO:0000313" key="10">
    <source>
        <dbReference type="Proteomes" id="UP001652662"/>
    </source>
</evidence>
<dbReference type="Pfam" id="PF00002">
    <property type="entry name" value="7tm_2"/>
    <property type="match status" value="1"/>
</dbReference>
<feature type="transmembrane region" description="Helical" evidence="7">
    <location>
        <begin position="295"/>
        <end position="318"/>
    </location>
</feature>
<dbReference type="InterPro" id="IPR000832">
    <property type="entry name" value="GPCR_2_secretin-like"/>
</dbReference>
<dbReference type="PRINTS" id="PR01128">
    <property type="entry name" value="EMR1HORMONER"/>
</dbReference>
<dbReference type="GeneID" id="103541397"/>
<dbReference type="CDD" id="cd00054">
    <property type="entry name" value="EGF_CA"/>
    <property type="match status" value="1"/>
</dbReference>
<feature type="transmembrane region" description="Helical" evidence="7">
    <location>
        <begin position="359"/>
        <end position="383"/>
    </location>
</feature>
<evidence type="ECO:0000256" key="7">
    <source>
        <dbReference type="SAM" id="Phobius"/>
    </source>
</evidence>
<dbReference type="InterPro" id="IPR001740">
    <property type="entry name" value="GPCR_2_EMR1-like_rcpt"/>
</dbReference>
<evidence type="ECO:0000259" key="9">
    <source>
        <dbReference type="PROSITE" id="PS50261"/>
    </source>
</evidence>
<proteinExistence type="predicted"/>
<dbReference type="Pfam" id="PF01825">
    <property type="entry name" value="GPS"/>
    <property type="match status" value="1"/>
</dbReference>
<protein>
    <submittedName>
        <fullName evidence="11">Adhesion G protein-coupled receptor E3-like</fullName>
    </submittedName>
</protein>
<dbReference type="Gene3D" id="2.10.25.10">
    <property type="entry name" value="Laminin"/>
    <property type="match status" value="1"/>
</dbReference>
<feature type="domain" description="G-protein coupled receptors family 2 profile 2" evidence="9">
    <location>
        <begin position="293"/>
        <end position="454"/>
    </location>
</feature>
<dbReference type="InterPro" id="IPR000203">
    <property type="entry name" value="GPS"/>
</dbReference>
<keyword evidence="6" id="KW-0325">Glycoprotein</keyword>
<feature type="transmembrane region" description="Helical" evidence="7">
    <location>
        <begin position="434"/>
        <end position="454"/>
    </location>
</feature>
<dbReference type="PANTHER" id="PTHR12011:SF433">
    <property type="entry name" value="ADHESION G PROTEIN-COUPLED RECEPTOR E1-LIKE-RELATED"/>
    <property type="match status" value="1"/>
</dbReference>
<dbReference type="RefSeq" id="XP_070482725.1">
    <property type="nucleotide sequence ID" value="XM_070626624.1"/>
</dbReference>
<feature type="transmembrane region" description="Helical" evidence="7">
    <location>
        <begin position="403"/>
        <end position="422"/>
    </location>
</feature>
<comment type="subcellular location">
    <subcellularLocation>
        <location evidence="1">Membrane</location>
        <topology evidence="1">Multi-pass membrane protein</topology>
    </subcellularLocation>
</comment>